<reference evidence="2 3" key="1">
    <citation type="submission" date="2019-09" db="EMBL/GenBank/DDBJ databases">
        <title>Parvibaculum sedimenti sp. nov., isolated from sediment.</title>
        <authorList>
            <person name="Wang Y."/>
        </authorList>
    </citation>
    <scope>NUCLEOTIDE SEQUENCE [LARGE SCALE GENOMIC DNA]</scope>
    <source>
        <strain evidence="2 3">HXT-9</strain>
    </source>
</reference>
<name>A0A6N6VIL4_9HYPH</name>
<evidence type="ECO:0008006" key="4">
    <source>
        <dbReference type="Google" id="ProtNLM"/>
    </source>
</evidence>
<evidence type="ECO:0000313" key="2">
    <source>
        <dbReference type="EMBL" id="KAB7739922.1"/>
    </source>
</evidence>
<dbReference type="RefSeq" id="WP_152216302.1">
    <property type="nucleotide sequence ID" value="NZ_WESC01000008.1"/>
</dbReference>
<dbReference type="AlphaFoldDB" id="A0A6N6VIL4"/>
<evidence type="ECO:0000256" key="1">
    <source>
        <dbReference type="SAM" id="MobiDB-lite"/>
    </source>
</evidence>
<dbReference type="Gene3D" id="3.40.50.12370">
    <property type="match status" value="1"/>
</dbReference>
<proteinExistence type="predicted"/>
<dbReference type="Proteomes" id="UP000468901">
    <property type="component" value="Unassembled WGS sequence"/>
</dbReference>
<dbReference type="EMBL" id="WESC01000008">
    <property type="protein sequence ID" value="KAB7739922.1"/>
    <property type="molecule type" value="Genomic_DNA"/>
</dbReference>
<feature type="region of interest" description="Disordered" evidence="1">
    <location>
        <begin position="1"/>
        <end position="25"/>
    </location>
</feature>
<dbReference type="SUPFAM" id="SSF52402">
    <property type="entry name" value="Adenine nucleotide alpha hydrolases-like"/>
    <property type="match status" value="1"/>
</dbReference>
<organism evidence="2 3">
    <name type="scientific">Parvibaculum sedimenti</name>
    <dbReference type="NCBI Taxonomy" id="2608632"/>
    <lineage>
        <taxon>Bacteria</taxon>
        <taxon>Pseudomonadati</taxon>
        <taxon>Pseudomonadota</taxon>
        <taxon>Alphaproteobacteria</taxon>
        <taxon>Hyphomicrobiales</taxon>
        <taxon>Parvibaculaceae</taxon>
        <taxon>Parvibaculum</taxon>
    </lineage>
</organism>
<evidence type="ECO:0000313" key="3">
    <source>
        <dbReference type="Proteomes" id="UP000468901"/>
    </source>
</evidence>
<keyword evidence="3" id="KW-1185">Reference proteome</keyword>
<protein>
    <recommendedName>
        <fullName evidence="4">UspA domain-containing protein</fullName>
    </recommendedName>
</protein>
<accession>A0A6N6VIL4</accession>
<sequence>MAEKKGAAPLSVSPPKGETAAAPVGTQKTQSRIVVGLDTNTAAREALSLAARLAASVDARLKGVFVEDENLLSLCGLPFAREISFSGEVRQIDHERMLRAIRAQAETARRVLQRIASETHVDWSFDIARGRPLASLAASVTSEDTLVIRSPEGTAREVGRAVRSATHETKADVLLVARGVAASGLFGVTASRASGAVVLQPARPIAAVDDGSSIGQACSGFAAALAARAGLPFYRLALGGRDPAEIAAAARRAHAGLIVINAERLGSDEDAARLSAAAGCPLLLLGAGREPRGPAISTENKNRETGR</sequence>
<comment type="caution">
    <text evidence="2">The sequence shown here is derived from an EMBL/GenBank/DDBJ whole genome shotgun (WGS) entry which is preliminary data.</text>
</comment>
<gene>
    <name evidence="2" type="ORF">F2P47_10465</name>
</gene>
<feature type="region of interest" description="Disordered" evidence="1">
    <location>
        <begin position="288"/>
        <end position="307"/>
    </location>
</feature>